<dbReference type="InterPro" id="IPR011008">
    <property type="entry name" value="Dimeric_a/b-barrel"/>
</dbReference>
<reference evidence="1 2" key="1">
    <citation type="submission" date="2024-03" db="EMBL/GenBank/DDBJ databases">
        <authorList>
            <person name="Jo J.-H."/>
        </authorList>
    </citation>
    <scope>NUCLEOTIDE SEQUENCE [LARGE SCALE GENOMIC DNA]</scope>
    <source>
        <strain evidence="1 2">PS1R-30</strain>
    </source>
</reference>
<accession>A0ABU8RSD1</accession>
<gene>
    <name evidence="1" type="ORF">WG901_05100</name>
</gene>
<protein>
    <submittedName>
        <fullName evidence="1">Uncharacterized protein</fullName>
    </submittedName>
</protein>
<evidence type="ECO:0000313" key="2">
    <source>
        <dbReference type="Proteomes" id="UP001361239"/>
    </source>
</evidence>
<evidence type="ECO:0000313" key="1">
    <source>
        <dbReference type="EMBL" id="MEJ5976000.1"/>
    </source>
</evidence>
<dbReference type="RefSeq" id="WP_339585924.1">
    <property type="nucleotide sequence ID" value="NZ_JBBHJZ010000001.1"/>
</dbReference>
<name>A0ABU8RSD1_9SPHN</name>
<dbReference type="Gene3D" id="3.30.70.100">
    <property type="match status" value="1"/>
</dbReference>
<dbReference type="Proteomes" id="UP001361239">
    <property type="component" value="Unassembled WGS sequence"/>
</dbReference>
<organism evidence="1 2">
    <name type="scientific">Novosphingobium anseongense</name>
    <dbReference type="NCBI Taxonomy" id="3133436"/>
    <lineage>
        <taxon>Bacteria</taxon>
        <taxon>Pseudomonadati</taxon>
        <taxon>Pseudomonadota</taxon>
        <taxon>Alphaproteobacteria</taxon>
        <taxon>Sphingomonadales</taxon>
        <taxon>Sphingomonadaceae</taxon>
        <taxon>Novosphingobium</taxon>
    </lineage>
</organism>
<comment type="caution">
    <text evidence="1">The sequence shown here is derived from an EMBL/GenBank/DDBJ whole genome shotgun (WGS) entry which is preliminary data.</text>
</comment>
<dbReference type="SUPFAM" id="SSF54909">
    <property type="entry name" value="Dimeric alpha+beta barrel"/>
    <property type="match status" value="1"/>
</dbReference>
<keyword evidence="2" id="KW-1185">Reference proteome</keyword>
<sequence length="104" mass="11575">MGKFLMVVTSSAREGRDADFNAWYDGTHLNEICALPGVTAGRRFDAIPVTPHPQPAPYLAIYEIEAEDPASVLAEMMRRSEAGEMSMSDAVDAENAKIWMYRQH</sequence>
<dbReference type="EMBL" id="JBBHJZ010000001">
    <property type="protein sequence ID" value="MEJ5976000.1"/>
    <property type="molecule type" value="Genomic_DNA"/>
</dbReference>
<proteinExistence type="predicted"/>